<proteinExistence type="predicted"/>
<dbReference type="STRING" id="1344418.A0A1D2VRD0"/>
<feature type="region of interest" description="Disordered" evidence="1">
    <location>
        <begin position="1473"/>
        <end position="1511"/>
    </location>
</feature>
<dbReference type="InterPro" id="IPR058033">
    <property type="entry name" value="ARM_TBCD_2nd"/>
</dbReference>
<feature type="compositionally biased region" description="Basic and acidic residues" evidence="1">
    <location>
        <begin position="752"/>
        <end position="799"/>
    </location>
</feature>
<dbReference type="InterPro" id="IPR016024">
    <property type="entry name" value="ARM-type_fold"/>
</dbReference>
<dbReference type="GO" id="GO:0005096">
    <property type="term" value="F:GTPase activator activity"/>
    <property type="evidence" value="ECO:0007669"/>
    <property type="project" value="InterPro"/>
</dbReference>
<dbReference type="GeneID" id="30962190"/>
<accession>A0A1D2VRD0</accession>
<evidence type="ECO:0000259" key="2">
    <source>
        <dbReference type="Pfam" id="PF25767"/>
    </source>
</evidence>
<dbReference type="EMBL" id="KV454475">
    <property type="protein sequence ID" value="ODV64149.1"/>
    <property type="molecule type" value="Genomic_DNA"/>
</dbReference>
<dbReference type="Pfam" id="PF23579">
    <property type="entry name" value="ARM_TBCD"/>
    <property type="match status" value="1"/>
</dbReference>
<dbReference type="PANTHER" id="PTHR12658">
    <property type="entry name" value="BETA-TUBULIN COFACTOR D"/>
    <property type="match status" value="1"/>
</dbReference>
<dbReference type="GO" id="GO:0007023">
    <property type="term" value="P:post-chaperonin tubulin folding pathway"/>
    <property type="evidence" value="ECO:0007669"/>
    <property type="project" value="InterPro"/>
</dbReference>
<feature type="region of interest" description="Disordered" evidence="1">
    <location>
        <begin position="1672"/>
        <end position="1691"/>
    </location>
</feature>
<dbReference type="FunCoup" id="A0A1D2VRD0">
    <property type="interactions" value="173"/>
</dbReference>
<feature type="domain" description="Tubulin-folding cofactor D ARM repeats" evidence="2">
    <location>
        <begin position="464"/>
        <end position="578"/>
    </location>
</feature>
<protein>
    <recommendedName>
        <fullName evidence="2">Tubulin-folding cofactor D ARM repeats domain-containing protein</fullName>
    </recommendedName>
</protein>
<feature type="region of interest" description="Disordered" evidence="1">
    <location>
        <begin position="743"/>
        <end position="799"/>
    </location>
</feature>
<dbReference type="PANTHER" id="PTHR12658:SF0">
    <property type="entry name" value="TUBULIN-SPECIFIC CHAPERONE D"/>
    <property type="match status" value="1"/>
</dbReference>
<evidence type="ECO:0000256" key="1">
    <source>
        <dbReference type="SAM" id="MobiDB-lite"/>
    </source>
</evidence>
<dbReference type="OrthoDB" id="10253476at2759"/>
<keyword evidence="4" id="KW-1185">Reference proteome</keyword>
<organism evidence="3 4">
    <name type="scientific">Ascoidea rubescens DSM 1968</name>
    <dbReference type="NCBI Taxonomy" id="1344418"/>
    <lineage>
        <taxon>Eukaryota</taxon>
        <taxon>Fungi</taxon>
        <taxon>Dikarya</taxon>
        <taxon>Ascomycota</taxon>
        <taxon>Saccharomycotina</taxon>
        <taxon>Saccharomycetes</taxon>
        <taxon>Ascoideaceae</taxon>
        <taxon>Ascoidea</taxon>
    </lineage>
</organism>
<sequence>MENDEIRVAKIADVLLSKIRGSIDKLIQLDNFTINNIDNSTLNSAVETNEEIKLKTLSSLIKDIHQFQPCPQLLDKPLPVFISKLSNHYLFIIKNDAITNLSKTTKSNKNNPQFNYDWISEIIYNFTKIRGIKSISISFSSDIYIIDLLLNKIEFLSFSSPSSSNSNWHELSFLLLWLSVLILAPFPLSSINPQIPKRIFKISNYYLTEKSIGKENEVSILLFSKFLSRNDVSSFNYLTSYYLNYLFKFDPLKNSFTNRFLNMNDNEKLSNLKLLSNLLKFIKKDTISPFLPLHYSLINNHFITQFSAQSSLSENSIISKFIIKNLGKLGTSLLSIDPDQLQPPTASIDSNNQPSFNHLIHLFKNFDPFEKIEQIISNLLMQIGHKDTIIRYCVSRQISKIANLLPTDFQLDIINNLISELDIQSFNFNPNLYSPSSPSSSSPPPSLNLIHFNSDQINFDLISSDRYHGILLTLSELTNKRLIPINYFYLLTSILHKSLFFKQQHITFISGSNVRDSSLYLAWSFIRSYTSLRDKIPVQILLQLFNDLIITVSFDKDIMIRRASSAVIQELLGRYGKILWNVIVKNSDYYDDFQNYSPKNLSELSLKLIEILDYTKLGNLKLSYLEISFDIFTKLNLFQKSFLSYLINYNLNTSNTSEIIQNYQSNEGINSYDPEVRKLSAIILKKLLQYKQNQYKSIKNKSINLLYNFQIPQKDGIDNDIQMQESNEIQSNNNDSINKELINKESNTIESSNDKTSETEQTEEKKESEETKQTNETNETKDKSNVELTENDKTAESQKIDKILNNAEIKSEVGINDHSINDKKSSETEKDELQKGAVQIISEDKSNEILSENLNENLITETPLENDIEDFNSVVLILIGVLIRRCKLKNIEGNFYALAEILPLVFPEIPYNLDEFYLNNTLKDLLHKTNILQSDIVTLLNSIVEILHEQKFDYHKDPPHKGEEFIYLLGTILPYVNYLFIYNNPRQFDGSTKLKNNDPLGLDFYNSVFNIIRQTSNDISEKFKFFIEKLSLINLKSKTFTDSIFIKKWLYYIKNGNLISSENFGYLNLDFIFPYLESKILPILTDKRVDYQIRKNIMTSISIILSRPVEPKNERFKLSGDFMIELINQLDDYTLTNQGDVGNKVRFEVTQLIFNNRKSFLESVKYIQLIEKKLIRISGEVIDRLKFKAFELLLIIKNETKDLKKFSSDYNYIEYSDEKYKQKHGKSYLDLVPENWSFDTMFDYYKFLLNFYYDNYLIDMWEFILKKNRSKEENEKLSFLKDVSKEFWKGFVFSAGAIQASDTTIIHSLNSLIWFLNKKLSSDKFIIIELMKHYNYHYEVENESINKIILKNEELKTLVFTDILTILKNDPMVSKNASTFNSRIRVSRGGRDVSNRNMVNKSLVNNRVVKNQLCCLNLFSKLFDANIKLPNADQSIESKEIKSVDAELVKPVMKTPTLKRKVSANFMPPIKNTISPLDIKKRNSPSPPSSQISRSPSSLKKPVPKTTNESSVTIQSHSNLVKALYIRTYNLHLNTANFVKISLCLKIFQYLILVEDFKESLKRLCWLCCNHQLKKIKLLSCEYLYQIYFDKLSKLVDDSDNNIDEDGIEMDDDDMEKGNEEVIQNLKISTNEKNGNSIVEEKDDKLMIQRIINSKDNFEINEKVERSIDGQVKKNSSDDKVKSKNDNKDSVKSNLEKALKILSDIDWNGEDDDRLKAYSNSLYVEW</sequence>
<reference evidence="4" key="1">
    <citation type="submission" date="2016-05" db="EMBL/GenBank/DDBJ databases">
        <title>Comparative genomics of biotechnologically important yeasts.</title>
        <authorList>
            <consortium name="DOE Joint Genome Institute"/>
            <person name="Riley R."/>
            <person name="Haridas S."/>
            <person name="Wolfe K.H."/>
            <person name="Lopes M.R."/>
            <person name="Hittinger C.T."/>
            <person name="Goker M."/>
            <person name="Salamov A."/>
            <person name="Wisecaver J."/>
            <person name="Long T.M."/>
            <person name="Aerts A.L."/>
            <person name="Barry K."/>
            <person name="Choi C."/>
            <person name="Clum A."/>
            <person name="Coughlan A.Y."/>
            <person name="Deshpande S."/>
            <person name="Douglass A.P."/>
            <person name="Hanson S.J."/>
            <person name="Klenk H.-P."/>
            <person name="Labutti K."/>
            <person name="Lapidus A."/>
            <person name="Lindquist E."/>
            <person name="Lipzen A."/>
            <person name="Meier-Kolthoff J.P."/>
            <person name="Ohm R.A."/>
            <person name="Otillar R.P."/>
            <person name="Pangilinan J."/>
            <person name="Peng Y."/>
            <person name="Rokas A."/>
            <person name="Rosa C.A."/>
            <person name="Scheuner C."/>
            <person name="Sibirny A.A."/>
            <person name="Slot J.C."/>
            <person name="Stielow J.B."/>
            <person name="Sun H."/>
            <person name="Kurtzman C.P."/>
            <person name="Blackwell M."/>
            <person name="Grigoriev I.V."/>
            <person name="Jeffries T.W."/>
        </authorList>
    </citation>
    <scope>NUCLEOTIDE SEQUENCE [LARGE SCALE GENOMIC DNA]</scope>
    <source>
        <strain evidence="4">DSM 1968</strain>
    </source>
</reference>
<dbReference type="GO" id="GO:0000226">
    <property type="term" value="P:microtubule cytoskeleton organization"/>
    <property type="evidence" value="ECO:0007669"/>
    <property type="project" value="TreeGrafter"/>
</dbReference>
<evidence type="ECO:0000313" key="4">
    <source>
        <dbReference type="Proteomes" id="UP000095038"/>
    </source>
</evidence>
<name>A0A1D2VRD0_9ASCO</name>
<evidence type="ECO:0000313" key="3">
    <source>
        <dbReference type="EMBL" id="ODV64149.1"/>
    </source>
</evidence>
<dbReference type="GO" id="GO:0048487">
    <property type="term" value="F:beta-tubulin binding"/>
    <property type="evidence" value="ECO:0007669"/>
    <property type="project" value="InterPro"/>
</dbReference>
<dbReference type="InterPro" id="IPR033162">
    <property type="entry name" value="TBCD"/>
</dbReference>
<dbReference type="InParanoid" id="A0A1D2VRD0"/>
<dbReference type="SUPFAM" id="SSF48371">
    <property type="entry name" value="ARM repeat"/>
    <property type="match status" value="1"/>
</dbReference>
<dbReference type="RefSeq" id="XP_020050456.1">
    <property type="nucleotide sequence ID" value="XM_020188554.1"/>
</dbReference>
<gene>
    <name evidence="3" type="ORF">ASCRUDRAFT_102979</name>
</gene>
<dbReference type="GO" id="GO:0007021">
    <property type="term" value="P:tubulin complex assembly"/>
    <property type="evidence" value="ECO:0007669"/>
    <property type="project" value="InterPro"/>
</dbReference>
<dbReference type="Proteomes" id="UP000095038">
    <property type="component" value="Unassembled WGS sequence"/>
</dbReference>
<dbReference type="Pfam" id="PF25767">
    <property type="entry name" value="ARM_TBCD_2nd"/>
    <property type="match status" value="1"/>
</dbReference>
<feature type="compositionally biased region" description="Low complexity" evidence="1">
    <location>
        <begin position="1489"/>
        <end position="1498"/>
    </location>
</feature>